<name>A0A2Z4RBJ9_PSEPU</name>
<dbReference type="InterPro" id="IPR036265">
    <property type="entry name" value="HIT-like_sf"/>
</dbReference>
<protein>
    <submittedName>
        <fullName evidence="1">HIT family protein</fullName>
    </submittedName>
</protein>
<dbReference type="AlphaFoldDB" id="A0A2Z4RBJ9"/>
<dbReference type="RefSeq" id="WP_110962293.1">
    <property type="nucleotide sequence ID" value="NZ_CP029693.1"/>
</dbReference>
<dbReference type="EMBL" id="CP029693">
    <property type="protein sequence ID" value="AWY38473.1"/>
    <property type="molecule type" value="Genomic_DNA"/>
</dbReference>
<organism evidence="1 2">
    <name type="scientific">Pseudomonas putida</name>
    <name type="common">Arthrobacter siderocapsulatus</name>
    <dbReference type="NCBI Taxonomy" id="303"/>
    <lineage>
        <taxon>Bacteria</taxon>
        <taxon>Pseudomonadati</taxon>
        <taxon>Pseudomonadota</taxon>
        <taxon>Gammaproteobacteria</taxon>
        <taxon>Pseudomonadales</taxon>
        <taxon>Pseudomonadaceae</taxon>
        <taxon>Pseudomonas</taxon>
    </lineage>
</organism>
<accession>A0A2Z4RBJ9</accession>
<gene>
    <name evidence="1" type="ORF">DKY63_00565</name>
</gene>
<reference evidence="1 2" key="1">
    <citation type="submission" date="2018-05" db="EMBL/GenBank/DDBJ databases">
        <title>Whole genome sequence of Pseudomonas putida JBC17.</title>
        <authorList>
            <person name="Lee Y.H."/>
            <person name="David K."/>
        </authorList>
    </citation>
    <scope>NUCLEOTIDE SEQUENCE [LARGE SCALE GENOMIC DNA]</scope>
    <source>
        <strain evidence="1 2">JBC17</strain>
    </source>
</reference>
<proteinExistence type="predicted"/>
<dbReference type="Gene3D" id="3.30.428.10">
    <property type="entry name" value="HIT-like"/>
    <property type="match status" value="1"/>
</dbReference>
<evidence type="ECO:0000313" key="2">
    <source>
        <dbReference type="Proteomes" id="UP000250299"/>
    </source>
</evidence>
<evidence type="ECO:0000313" key="1">
    <source>
        <dbReference type="EMBL" id="AWY38473.1"/>
    </source>
</evidence>
<dbReference type="OrthoDB" id="8592405at2"/>
<dbReference type="Proteomes" id="UP000250299">
    <property type="component" value="Chromosome"/>
</dbReference>
<sequence length="182" mass="21068">MDIAPRFIIHETEHWILNHHMSSRLPGYLVFGTRYPVRSLSELPEEALIEMGPLLARVQKTLQAQLQPKWLYISRFGHDPRFPIHFHYIPVYHWVEELFSQDERYRVLKNFGAGIDAHSMTDGAELTLFVWREFGESPEPPSIQGPSVEQTIERLRLAFGSPLPFHAADRPGIVTPLHRGTH</sequence>
<dbReference type="SUPFAM" id="SSF54197">
    <property type="entry name" value="HIT-like"/>
    <property type="match status" value="1"/>
</dbReference>